<evidence type="ECO:0000256" key="5">
    <source>
        <dbReference type="ARBA" id="ARBA00023002"/>
    </source>
</evidence>
<dbReference type="Gene3D" id="2.60.120.330">
    <property type="entry name" value="B-lactam Antibiotic, Isopenicillin N Synthase, Chain"/>
    <property type="match status" value="1"/>
</dbReference>
<evidence type="ECO:0000256" key="6">
    <source>
        <dbReference type="ARBA" id="ARBA00023004"/>
    </source>
</evidence>
<dbReference type="Pfam" id="PF03171">
    <property type="entry name" value="2OG-FeII_Oxy"/>
    <property type="match status" value="1"/>
</dbReference>
<dbReference type="InterPro" id="IPR044861">
    <property type="entry name" value="IPNS-like_FE2OG_OXY"/>
</dbReference>
<name>A0A6A3AKR7_HIBSY</name>
<dbReference type="EMBL" id="VEPZ02001001">
    <property type="protein sequence ID" value="KAE8703372.1"/>
    <property type="molecule type" value="Genomic_DNA"/>
</dbReference>
<evidence type="ECO:0000313" key="11">
    <source>
        <dbReference type="Proteomes" id="UP000436088"/>
    </source>
</evidence>
<comment type="similarity">
    <text evidence="2 7">Belongs to the iron/ascorbate-dependent oxidoreductase family.</text>
</comment>
<keyword evidence="3 7" id="KW-0479">Metal-binding</keyword>
<keyword evidence="6 7" id="KW-0408">Iron</keyword>
<evidence type="ECO:0000256" key="4">
    <source>
        <dbReference type="ARBA" id="ARBA00022964"/>
    </source>
</evidence>
<protein>
    <submittedName>
        <fullName evidence="10">Molybdopterin cofactor sulfurase</fullName>
    </submittedName>
</protein>
<evidence type="ECO:0000256" key="7">
    <source>
        <dbReference type="RuleBase" id="RU003682"/>
    </source>
</evidence>
<dbReference type="GO" id="GO:0051213">
    <property type="term" value="F:dioxygenase activity"/>
    <property type="evidence" value="ECO:0007669"/>
    <property type="project" value="UniProtKB-KW"/>
</dbReference>
<evidence type="ECO:0000313" key="10">
    <source>
        <dbReference type="EMBL" id="KAE8703372.1"/>
    </source>
</evidence>
<evidence type="ECO:0000256" key="1">
    <source>
        <dbReference type="ARBA" id="ARBA00001961"/>
    </source>
</evidence>
<feature type="region of interest" description="Disordered" evidence="8">
    <location>
        <begin position="1"/>
        <end position="21"/>
    </location>
</feature>
<dbReference type="AlphaFoldDB" id="A0A6A3AKR7"/>
<dbReference type="InterPro" id="IPR026992">
    <property type="entry name" value="DIOX_N"/>
</dbReference>
<dbReference type="GO" id="GO:0046872">
    <property type="term" value="F:metal ion binding"/>
    <property type="evidence" value="ECO:0007669"/>
    <property type="project" value="UniProtKB-KW"/>
</dbReference>
<evidence type="ECO:0000259" key="9">
    <source>
        <dbReference type="PROSITE" id="PS51471"/>
    </source>
</evidence>
<feature type="compositionally biased region" description="Polar residues" evidence="8">
    <location>
        <begin position="1"/>
        <end position="14"/>
    </location>
</feature>
<reference evidence="10" key="1">
    <citation type="submission" date="2019-09" db="EMBL/GenBank/DDBJ databases">
        <title>Draft genome information of white flower Hibiscus syriacus.</title>
        <authorList>
            <person name="Kim Y.-M."/>
        </authorList>
    </citation>
    <scope>NUCLEOTIDE SEQUENCE [LARGE SCALE GENOMIC DNA]</scope>
    <source>
        <strain evidence="10">YM2019G1</strain>
    </source>
</reference>
<proteinExistence type="inferred from homology"/>
<evidence type="ECO:0000256" key="8">
    <source>
        <dbReference type="SAM" id="MobiDB-lite"/>
    </source>
</evidence>
<comment type="cofactor">
    <cofactor evidence="1">
        <name>L-ascorbate</name>
        <dbReference type="ChEBI" id="CHEBI:38290"/>
    </cofactor>
</comment>
<sequence length="379" mass="42460">MANPSTTRFNSSPWPSKEKQNMTRFDNETSLFNFVVRDGNGVKGIVDSGISKVPQAYIQPSTEQIDKNNAPKCDIPPIDLSRLDGPDHDEVVNQIVRAAETLGFFQVINHGVPIELLDSLKQTAHNFFGLPAERKAVYRKEVSPSPLVKYGTSFVPEKEKALEWKDYISMAYTNDDEALQQWPVECRDDALQYLKTSHEMVRKLLEALMGSLGVELDDSFIGKKMVNMNFYPTCPNPELTVGVGRHSDMGTLTILLQDGIGGLYVRVPENVDMEKKGEWVEIPPILGALVINVGDMLQIWSNGRYKSAEHRVRATSTKSRVSIPIFVSPEATQKIAPLPQVVEKDGVARYTEFVFSDYMNNFFGNAHDGKKSLEFAKIN</sequence>
<dbReference type="SUPFAM" id="SSF51197">
    <property type="entry name" value="Clavaminate synthase-like"/>
    <property type="match status" value="1"/>
</dbReference>
<dbReference type="PANTHER" id="PTHR10209">
    <property type="entry name" value="OXIDOREDUCTASE, 2OG-FE II OXYGENASE FAMILY PROTEIN"/>
    <property type="match status" value="1"/>
</dbReference>
<accession>A0A6A3AKR7</accession>
<evidence type="ECO:0000256" key="3">
    <source>
        <dbReference type="ARBA" id="ARBA00022723"/>
    </source>
</evidence>
<dbReference type="Proteomes" id="UP000436088">
    <property type="component" value="Unassembled WGS sequence"/>
</dbReference>
<evidence type="ECO:0000256" key="2">
    <source>
        <dbReference type="ARBA" id="ARBA00008056"/>
    </source>
</evidence>
<dbReference type="InterPro" id="IPR027443">
    <property type="entry name" value="IPNS-like_sf"/>
</dbReference>
<keyword evidence="11" id="KW-1185">Reference proteome</keyword>
<dbReference type="PROSITE" id="PS51471">
    <property type="entry name" value="FE2OG_OXY"/>
    <property type="match status" value="1"/>
</dbReference>
<dbReference type="InterPro" id="IPR005123">
    <property type="entry name" value="Oxoglu/Fe-dep_dioxygenase_dom"/>
</dbReference>
<gene>
    <name evidence="10" type="ORF">F3Y22_tig00110472pilonHSYRG00441</name>
</gene>
<dbReference type="Pfam" id="PF14226">
    <property type="entry name" value="DIOX_N"/>
    <property type="match status" value="1"/>
</dbReference>
<organism evidence="10 11">
    <name type="scientific">Hibiscus syriacus</name>
    <name type="common">Rose of Sharon</name>
    <dbReference type="NCBI Taxonomy" id="106335"/>
    <lineage>
        <taxon>Eukaryota</taxon>
        <taxon>Viridiplantae</taxon>
        <taxon>Streptophyta</taxon>
        <taxon>Embryophyta</taxon>
        <taxon>Tracheophyta</taxon>
        <taxon>Spermatophyta</taxon>
        <taxon>Magnoliopsida</taxon>
        <taxon>eudicotyledons</taxon>
        <taxon>Gunneridae</taxon>
        <taxon>Pentapetalae</taxon>
        <taxon>rosids</taxon>
        <taxon>malvids</taxon>
        <taxon>Malvales</taxon>
        <taxon>Malvaceae</taxon>
        <taxon>Malvoideae</taxon>
        <taxon>Hibiscus</taxon>
    </lineage>
</organism>
<keyword evidence="5 7" id="KW-0560">Oxidoreductase</keyword>
<dbReference type="GO" id="GO:0009805">
    <property type="term" value="P:coumarin biosynthetic process"/>
    <property type="evidence" value="ECO:0007669"/>
    <property type="project" value="UniProtKB-ARBA"/>
</dbReference>
<feature type="domain" description="Fe2OG dioxygenase" evidence="9">
    <location>
        <begin position="222"/>
        <end position="329"/>
    </location>
</feature>
<keyword evidence="4" id="KW-0223">Dioxygenase</keyword>
<dbReference type="PANTHER" id="PTHR10209:SF753">
    <property type="entry name" value="FERULOYL COA ORTHO-HYDROXYLASE 2-LIKE"/>
    <property type="match status" value="1"/>
</dbReference>
<comment type="caution">
    <text evidence="10">The sequence shown here is derived from an EMBL/GenBank/DDBJ whole genome shotgun (WGS) entry which is preliminary data.</text>
</comment>
<dbReference type="FunFam" id="2.60.120.330:FF:000023">
    <property type="entry name" value="Feruloyl CoA ortho-hydroxylase 1"/>
    <property type="match status" value="1"/>
</dbReference>